<evidence type="ECO:0000313" key="2">
    <source>
        <dbReference type="EMBL" id="CAH0107047.1"/>
    </source>
</evidence>
<organism evidence="2 3">
    <name type="scientific">Daphnia galeata</name>
    <dbReference type="NCBI Taxonomy" id="27404"/>
    <lineage>
        <taxon>Eukaryota</taxon>
        <taxon>Metazoa</taxon>
        <taxon>Ecdysozoa</taxon>
        <taxon>Arthropoda</taxon>
        <taxon>Crustacea</taxon>
        <taxon>Branchiopoda</taxon>
        <taxon>Diplostraca</taxon>
        <taxon>Cladocera</taxon>
        <taxon>Anomopoda</taxon>
        <taxon>Daphniidae</taxon>
        <taxon>Daphnia</taxon>
    </lineage>
</organism>
<protein>
    <submittedName>
        <fullName evidence="2">Uncharacterized protein</fullName>
    </submittedName>
</protein>
<keyword evidence="1" id="KW-0175">Coiled coil</keyword>
<dbReference type="OrthoDB" id="6412933at2759"/>
<gene>
    <name evidence="2" type="ORF">DGAL_LOCUS10331</name>
</gene>
<name>A0A8J2RW81_9CRUS</name>
<dbReference type="EMBL" id="CAKKLH010000246">
    <property type="protein sequence ID" value="CAH0107047.1"/>
    <property type="molecule type" value="Genomic_DNA"/>
</dbReference>
<reference evidence="2" key="1">
    <citation type="submission" date="2021-11" db="EMBL/GenBank/DDBJ databases">
        <authorList>
            <person name="Schell T."/>
        </authorList>
    </citation>
    <scope>NUCLEOTIDE SEQUENCE</scope>
    <source>
        <strain evidence="2">M5</strain>
    </source>
</reference>
<dbReference type="Proteomes" id="UP000789390">
    <property type="component" value="Unassembled WGS sequence"/>
</dbReference>
<dbReference type="AlphaFoldDB" id="A0A8J2RW81"/>
<proteinExistence type="predicted"/>
<evidence type="ECO:0000256" key="1">
    <source>
        <dbReference type="SAM" id="Coils"/>
    </source>
</evidence>
<feature type="coiled-coil region" evidence="1">
    <location>
        <begin position="179"/>
        <end position="213"/>
    </location>
</feature>
<evidence type="ECO:0000313" key="3">
    <source>
        <dbReference type="Proteomes" id="UP000789390"/>
    </source>
</evidence>
<keyword evidence="3" id="KW-1185">Reference proteome</keyword>
<sequence length="229" mass="26054">MGERHNDTFSMPLPLKRVETFNGFDQNGKEKGCVKKKSATDLTAVESATNEHPSMSALLIIAKQYSPSVGLFTHLQGTATQQPTSWSAKTPPVLRWDSNWYTTSVGTFLCLLSSQATAFESLRNDFLAEIKASGSLFLQLLSAPDRPHWLNSSTRPVAISDWKSCAIFRIEKAEWSRERTMQEEHISEQSKQLLKLEEQVRIENTDIQQQRENLYQKFTEHPSEVKDFS</sequence>
<accession>A0A8J2RW81</accession>
<comment type="caution">
    <text evidence="2">The sequence shown here is derived from an EMBL/GenBank/DDBJ whole genome shotgun (WGS) entry which is preliminary data.</text>
</comment>